<dbReference type="EMBL" id="JAAGLU010000002">
    <property type="protein sequence ID" value="NEC84832.1"/>
    <property type="molecule type" value="Genomic_DNA"/>
</dbReference>
<protein>
    <submittedName>
        <fullName evidence="2">Alpha/beta hydrolase</fullName>
    </submittedName>
</protein>
<evidence type="ECO:0000259" key="1">
    <source>
        <dbReference type="Pfam" id="PF12697"/>
    </source>
</evidence>
<dbReference type="GO" id="GO:0016787">
    <property type="term" value="F:hydrolase activity"/>
    <property type="evidence" value="ECO:0007669"/>
    <property type="project" value="UniProtKB-KW"/>
</dbReference>
<dbReference type="InterPro" id="IPR029058">
    <property type="entry name" value="AB_hydrolase_fold"/>
</dbReference>
<gene>
    <name evidence="2" type="ORF">G3I71_02900</name>
</gene>
<sequence length="221" mass="23656">MLLRRRPARPRAAVLVLHGGQATSERRSRPWQLAALRMDLVVRAVTAALPHEDVLVAQVRYRLRGWNGGRADPVRDTGEALRDLAALAGPVPTVLLGHSMGGRAALRAAGHPQVCGVVALAPWWPPGEPVEQTAGRHVVALHGERDRVTSPADAADCVRRARSTGARAGMAVIGGGDHAMLRRPRFWHRTTAALVAHLLDPDGTPDPLPEECYGTGGFPVL</sequence>
<evidence type="ECO:0000313" key="2">
    <source>
        <dbReference type="EMBL" id="NEC84832.1"/>
    </source>
</evidence>
<dbReference type="SUPFAM" id="SSF53474">
    <property type="entry name" value="alpha/beta-Hydrolases"/>
    <property type="match status" value="1"/>
</dbReference>
<name>A0A6B3BL69_9ACTN</name>
<dbReference type="Pfam" id="PF12697">
    <property type="entry name" value="Abhydrolase_6"/>
    <property type="match status" value="1"/>
</dbReference>
<dbReference type="InterPro" id="IPR000073">
    <property type="entry name" value="AB_hydrolase_1"/>
</dbReference>
<dbReference type="RefSeq" id="WP_164312396.1">
    <property type="nucleotide sequence ID" value="NZ_JAAGLU010000002.1"/>
</dbReference>
<reference evidence="2" key="1">
    <citation type="submission" date="2020-01" db="EMBL/GenBank/DDBJ databases">
        <title>Insect and environment-associated Actinomycetes.</title>
        <authorList>
            <person name="Currrie C."/>
            <person name="Chevrette M."/>
            <person name="Carlson C."/>
            <person name="Stubbendieck R."/>
            <person name="Wendt-Pienkowski E."/>
        </authorList>
    </citation>
    <scope>NUCLEOTIDE SEQUENCE</scope>
    <source>
        <strain evidence="2">SID12501</strain>
    </source>
</reference>
<keyword evidence="2" id="KW-0378">Hydrolase</keyword>
<comment type="caution">
    <text evidence="2">The sequence shown here is derived from an EMBL/GenBank/DDBJ whole genome shotgun (WGS) entry which is preliminary data.</text>
</comment>
<organism evidence="2">
    <name type="scientific">Streptomyces sp. SID12501</name>
    <dbReference type="NCBI Taxonomy" id="2706042"/>
    <lineage>
        <taxon>Bacteria</taxon>
        <taxon>Bacillati</taxon>
        <taxon>Actinomycetota</taxon>
        <taxon>Actinomycetes</taxon>
        <taxon>Kitasatosporales</taxon>
        <taxon>Streptomycetaceae</taxon>
        <taxon>Streptomyces</taxon>
    </lineage>
</organism>
<dbReference type="Gene3D" id="3.40.50.1820">
    <property type="entry name" value="alpha/beta hydrolase"/>
    <property type="match status" value="1"/>
</dbReference>
<feature type="domain" description="AB hydrolase-1" evidence="1">
    <location>
        <begin position="14"/>
        <end position="199"/>
    </location>
</feature>
<dbReference type="AlphaFoldDB" id="A0A6B3BL69"/>
<accession>A0A6B3BL69</accession>
<proteinExistence type="predicted"/>